<dbReference type="Proteomes" id="UP001472866">
    <property type="component" value="Chromosome 04"/>
</dbReference>
<dbReference type="Gene3D" id="3.40.50.1820">
    <property type="entry name" value="alpha/beta hydrolase"/>
    <property type="match status" value="1"/>
</dbReference>
<keyword evidence="3" id="KW-1185">Reference proteome</keyword>
<gene>
    <name evidence="2" type="ORF">HKI87_04g27170</name>
</gene>
<sequence length="271" mass="28851">MKARANATRARSGSGAGTRGSSPSPSGPRRRSNVLIAPGLLFGAKQYSGMRQHLLDLGHPRVETVPVSTMDWIPSLLLGEPFTWFLDRMEGLASELSTEGDLVSVVGHSAGGWIARIYLAPVAYNGRQYAGERGVGSLVTLGTPHLSCEEYPFGRVKERRRGEEAEGMSEAARGSSLVFANEVCGLPACGVSCVAGRLAEGRGGPLARASYAATCRDRDAAGDGVCPVESCLLPGRVRELVLDGVHHGPGPRNRIWYGSREVVEQWDALLP</sequence>
<dbReference type="SUPFAM" id="SSF53474">
    <property type="entry name" value="alpha/beta-Hydrolases"/>
    <property type="match status" value="1"/>
</dbReference>
<dbReference type="AlphaFoldDB" id="A0AAX4P5H9"/>
<evidence type="ECO:0000313" key="2">
    <source>
        <dbReference type="EMBL" id="WZN61183.1"/>
    </source>
</evidence>
<dbReference type="PANTHER" id="PTHR47909:SF2">
    <property type="entry name" value="GPI INOSITOL-DEACYLASE"/>
    <property type="match status" value="1"/>
</dbReference>
<feature type="region of interest" description="Disordered" evidence="1">
    <location>
        <begin position="1"/>
        <end position="31"/>
    </location>
</feature>
<name>A0AAX4P5H9_9CHLO</name>
<accession>A0AAX4P5H9</accession>
<dbReference type="InterPro" id="IPR029058">
    <property type="entry name" value="AB_hydrolase_fold"/>
</dbReference>
<protein>
    <submittedName>
        <fullName evidence="2">GPI inositol-deacylase</fullName>
    </submittedName>
</protein>
<evidence type="ECO:0000256" key="1">
    <source>
        <dbReference type="SAM" id="MobiDB-lite"/>
    </source>
</evidence>
<proteinExistence type="predicted"/>
<organism evidence="2 3">
    <name type="scientific">Chloropicon roscoffensis</name>
    <dbReference type="NCBI Taxonomy" id="1461544"/>
    <lineage>
        <taxon>Eukaryota</taxon>
        <taxon>Viridiplantae</taxon>
        <taxon>Chlorophyta</taxon>
        <taxon>Chloropicophyceae</taxon>
        <taxon>Chloropicales</taxon>
        <taxon>Chloropicaceae</taxon>
        <taxon>Chloropicon</taxon>
    </lineage>
</organism>
<reference evidence="2 3" key="1">
    <citation type="submission" date="2024-03" db="EMBL/GenBank/DDBJ databases">
        <title>Complete genome sequence of the green alga Chloropicon roscoffensis RCC1871.</title>
        <authorList>
            <person name="Lemieux C."/>
            <person name="Pombert J.-F."/>
            <person name="Otis C."/>
            <person name="Turmel M."/>
        </authorList>
    </citation>
    <scope>NUCLEOTIDE SEQUENCE [LARGE SCALE GENOMIC DNA]</scope>
    <source>
        <strain evidence="2 3">RCC1871</strain>
    </source>
</reference>
<dbReference type="PANTHER" id="PTHR47909">
    <property type="entry name" value="ALPHA/BETA-HYDROLASES SUPERFAMILY PROTEIN"/>
    <property type="match status" value="1"/>
</dbReference>
<dbReference type="EMBL" id="CP151504">
    <property type="protein sequence ID" value="WZN61183.1"/>
    <property type="molecule type" value="Genomic_DNA"/>
</dbReference>
<feature type="compositionally biased region" description="Low complexity" evidence="1">
    <location>
        <begin position="1"/>
        <end position="24"/>
    </location>
</feature>
<evidence type="ECO:0000313" key="3">
    <source>
        <dbReference type="Proteomes" id="UP001472866"/>
    </source>
</evidence>